<dbReference type="InterPro" id="IPR025012">
    <property type="entry name" value="DUF3898"/>
</dbReference>
<dbReference type="KEGG" id="blen:NCTC4824_02151"/>
<dbReference type="EMBL" id="LS483476">
    <property type="protein sequence ID" value="SQI58207.1"/>
    <property type="molecule type" value="Genomic_DNA"/>
</dbReference>
<dbReference type="Pfam" id="PF13037">
    <property type="entry name" value="DUF3898"/>
    <property type="match status" value="1"/>
</dbReference>
<proteinExistence type="predicted"/>
<name>A0A2X4W0U7_LEDLE</name>
<keyword evidence="3" id="KW-1185">Reference proteome</keyword>
<dbReference type="Proteomes" id="UP000249134">
    <property type="component" value="Chromosome 1"/>
</dbReference>
<gene>
    <name evidence="2" type="ORF">NCTC4824_02151</name>
</gene>
<dbReference type="Pfam" id="PF13039">
    <property type="entry name" value="DUF3900"/>
    <property type="match status" value="1"/>
</dbReference>
<evidence type="ECO:0000259" key="1">
    <source>
        <dbReference type="Pfam" id="PF13037"/>
    </source>
</evidence>
<reference evidence="2 3" key="1">
    <citation type="submission" date="2018-06" db="EMBL/GenBank/DDBJ databases">
        <authorList>
            <consortium name="Pathogen Informatics"/>
            <person name="Doyle S."/>
        </authorList>
    </citation>
    <scope>NUCLEOTIDE SEQUENCE [LARGE SCALE GENOMIC DNA]</scope>
    <source>
        <strain evidence="2 3">NCTC4824</strain>
    </source>
</reference>
<accession>A0A2X4W0U7</accession>
<evidence type="ECO:0000313" key="3">
    <source>
        <dbReference type="Proteomes" id="UP000249134"/>
    </source>
</evidence>
<dbReference type="RefSeq" id="WP_066138316.1">
    <property type="nucleotide sequence ID" value="NZ_CBCSGM010000001.1"/>
</dbReference>
<feature type="domain" description="DUF3898" evidence="1">
    <location>
        <begin position="261"/>
        <end position="349"/>
    </location>
</feature>
<organism evidence="2 3">
    <name type="scientific">Lederbergia lenta</name>
    <name type="common">Bacillus lentus</name>
    <dbReference type="NCBI Taxonomy" id="1467"/>
    <lineage>
        <taxon>Bacteria</taxon>
        <taxon>Bacillati</taxon>
        <taxon>Bacillota</taxon>
        <taxon>Bacilli</taxon>
        <taxon>Bacillales</taxon>
        <taxon>Bacillaceae</taxon>
        <taxon>Lederbergia</taxon>
    </lineage>
</organism>
<dbReference type="AlphaFoldDB" id="A0A2X4W0U7"/>
<dbReference type="InterPro" id="IPR025006">
    <property type="entry name" value="DUF3900"/>
</dbReference>
<sequence length="356" mass="40833">MDFDIRFLSFYVIQVDGKDEQASKQYKHFQTLDTDEYDQHAIKDFLDGELAKIVKRKVERHPKSEAAPTKLGRFIVEPGHELDSNPNYNLFDRLRNAETKTDFQESSDALVQAYHDTSAVRGGAFLVAAAQPKKYFDDKFLFIMKCDFEPKVASIADESTLIRNVEMAITTKNMKSIQYPYMPEEGMIEASELKIHQSSHARYFEDFLKFVEYGESMPEILRTQVKTMVEEHFTEVLADNSEELEQFEKEMEIWEASPQREIQERLTTEQVVEASAQIVELAPETELKMTVGDTSIKGYLADFGESIHLAKVNDKYVLLVEADSITFEKGVSPIEFHRPDDLQEIIGKINGNKIGV</sequence>
<protein>
    <submittedName>
        <fullName evidence="2">YetN</fullName>
    </submittedName>
</protein>
<evidence type="ECO:0000313" key="2">
    <source>
        <dbReference type="EMBL" id="SQI58207.1"/>
    </source>
</evidence>